<keyword evidence="2" id="KW-1185">Reference proteome</keyword>
<reference evidence="1 2" key="2">
    <citation type="submission" date="2018-11" db="EMBL/GenBank/DDBJ databases">
        <authorList>
            <consortium name="Pathogen Informatics"/>
        </authorList>
    </citation>
    <scope>NUCLEOTIDE SEQUENCE [LARGE SCALE GENOMIC DNA]</scope>
</reference>
<proteinExistence type="predicted"/>
<sequence>MNIFVKLIISAYHEVSFVTENVIVLILRTKQTAIPHHITLIKN</sequence>
<organism evidence="3">
    <name type="scientific">Brugia pahangi</name>
    <name type="common">Filarial nematode worm</name>
    <dbReference type="NCBI Taxonomy" id="6280"/>
    <lineage>
        <taxon>Eukaryota</taxon>
        <taxon>Metazoa</taxon>
        <taxon>Ecdysozoa</taxon>
        <taxon>Nematoda</taxon>
        <taxon>Chromadorea</taxon>
        <taxon>Rhabditida</taxon>
        <taxon>Spirurina</taxon>
        <taxon>Spiruromorpha</taxon>
        <taxon>Filarioidea</taxon>
        <taxon>Onchocercidae</taxon>
        <taxon>Brugia</taxon>
    </lineage>
</organism>
<dbReference type="EMBL" id="UZAD01008272">
    <property type="protein sequence ID" value="VDN88564.1"/>
    <property type="molecule type" value="Genomic_DNA"/>
</dbReference>
<evidence type="ECO:0000313" key="1">
    <source>
        <dbReference type="EMBL" id="VDN88564.1"/>
    </source>
</evidence>
<accession>A0A0N4TGS6</accession>
<reference evidence="3" key="1">
    <citation type="submission" date="2017-02" db="UniProtKB">
        <authorList>
            <consortium name="WormBaseParasite"/>
        </authorList>
    </citation>
    <scope>IDENTIFICATION</scope>
</reference>
<dbReference type="Proteomes" id="UP000278627">
    <property type="component" value="Unassembled WGS sequence"/>
</dbReference>
<dbReference type="AlphaFoldDB" id="A0A0N4TGS6"/>
<gene>
    <name evidence="1" type="ORF">BPAG_LOCUS7378</name>
</gene>
<name>A0A0N4TGS6_BRUPA</name>
<evidence type="ECO:0000313" key="2">
    <source>
        <dbReference type="Proteomes" id="UP000278627"/>
    </source>
</evidence>
<protein>
    <submittedName>
        <fullName evidence="3">Transcriptional regulator</fullName>
    </submittedName>
</protein>
<evidence type="ECO:0000313" key="3">
    <source>
        <dbReference type="WBParaSite" id="BPAG_0000741401-mRNA-1"/>
    </source>
</evidence>
<dbReference type="WBParaSite" id="BPAG_0000741401-mRNA-1">
    <property type="protein sequence ID" value="BPAG_0000741401-mRNA-1"/>
    <property type="gene ID" value="BPAG_0000741401"/>
</dbReference>